<evidence type="ECO:0000256" key="4">
    <source>
        <dbReference type="ARBA" id="ARBA00022475"/>
    </source>
</evidence>
<evidence type="ECO:0000256" key="10">
    <source>
        <dbReference type="SAM" id="Phobius"/>
    </source>
</evidence>
<feature type="transmembrane region" description="Helical" evidence="10">
    <location>
        <begin position="151"/>
        <end position="171"/>
    </location>
</feature>
<dbReference type="Gene3D" id="1.20.1560.10">
    <property type="entry name" value="ABC transporter type 1, transmembrane domain"/>
    <property type="match status" value="1"/>
</dbReference>
<evidence type="ECO:0000256" key="3">
    <source>
        <dbReference type="ARBA" id="ARBA00022448"/>
    </source>
</evidence>
<feature type="transmembrane region" description="Helical" evidence="10">
    <location>
        <begin position="258"/>
        <end position="283"/>
    </location>
</feature>
<dbReference type="EMBL" id="AJPR01000011">
    <property type="protein sequence ID" value="EIN15113.1"/>
    <property type="molecule type" value="Genomic_DNA"/>
</dbReference>
<dbReference type="Gene3D" id="3.40.50.300">
    <property type="entry name" value="P-loop containing nucleotide triphosphate hydrolases"/>
    <property type="match status" value="1"/>
</dbReference>
<evidence type="ECO:0000256" key="8">
    <source>
        <dbReference type="ARBA" id="ARBA00022989"/>
    </source>
</evidence>
<dbReference type="SMART" id="SM00382">
    <property type="entry name" value="AAA"/>
    <property type="match status" value="1"/>
</dbReference>
<comment type="subcellular location">
    <subcellularLocation>
        <location evidence="1">Cell membrane</location>
        <topology evidence="1">Multi-pass membrane protein</topology>
    </subcellularLocation>
</comment>
<dbReference type="PATRIC" id="fig|1110504.5.peg.737"/>
<dbReference type="InterPro" id="IPR027417">
    <property type="entry name" value="P-loop_NTPase"/>
</dbReference>
<keyword evidence="8 10" id="KW-1133">Transmembrane helix</keyword>
<dbReference type="SUPFAM" id="SSF90123">
    <property type="entry name" value="ABC transporter transmembrane region"/>
    <property type="match status" value="1"/>
</dbReference>
<dbReference type="RefSeq" id="WP_004024467.1">
    <property type="nucleotide sequence ID" value="NZ_AJPR01000011.1"/>
</dbReference>
<comment type="caution">
    <text evidence="13">The sequence shown here is derived from an EMBL/GenBank/DDBJ whole genome shotgun (WGS) entry which is preliminary data.</text>
</comment>
<feature type="domain" description="ABC transporter" evidence="11">
    <location>
        <begin position="357"/>
        <end position="590"/>
    </location>
</feature>
<dbReference type="FunFam" id="3.40.50.300:FF:000854">
    <property type="entry name" value="Multidrug ABC transporter ATP-binding protein"/>
    <property type="match status" value="1"/>
</dbReference>
<gene>
    <name evidence="13" type="ORF">MAGb_7580</name>
</gene>
<dbReference type="STRING" id="1110504.MAGb_7580"/>
<dbReference type="InterPro" id="IPR003439">
    <property type="entry name" value="ABC_transporter-like_ATP-bd"/>
</dbReference>
<dbReference type="PROSITE" id="PS50893">
    <property type="entry name" value="ABC_TRANSPORTER_2"/>
    <property type="match status" value="1"/>
</dbReference>
<evidence type="ECO:0000313" key="13">
    <source>
        <dbReference type="EMBL" id="EIN15113.1"/>
    </source>
</evidence>
<sequence length="598" mass="67663">MLKLFSKFPLKVKLMALFAVMLSTLHPFLSILIPTVTRQLITYLANSNINGEVSVYIFKSSWIIGSFSYATALWVIIGISFALAFILVIISYASNFLAAQAKNLGVYYTRKLLFEHLLTLSHKNIENITPATLLTRFSNDVQKLEDGFYIIFRNIFVFPFYTVWGLIFALLTNLYLSISIAFVVPFIVTLAIVAIIKLFPLYRKENIMLDSVNEVIKEDFNNISLIKSYNLEQRQFLRFDEANKNLEKVSRKANTYGAINWPSIDLFILLGNVVIFSIVAVIINKNVNTDIKSLVGDIYQFITYMQLISFGIFSSLFMTIRLIRSNISAKRILEILKIESEITSKNSNNSQSICGKIEFKNVNFGYDKTLVLKDVSFVIEPYETVGIIGKTGSGKSTLVRLLTREYKINKNSGEILIDNKNIYDIDQQDFYKNVSVVFQKPLLLSGTIKSNVMLGANLENESNLNNALLNSKADFVFKLDDSVEHKVYQRGKNFSGGQRQRLAIAQALIKSPKILILDDATSALDNQTDKLVRENLGKISNNTTIIISQRVSSIKDCDKIIVMDNGHISAIGKHNDLLNTNTIYKSIYDSQEKEVQNV</sequence>
<dbReference type="InterPro" id="IPR011527">
    <property type="entry name" value="ABC1_TM_dom"/>
</dbReference>
<feature type="transmembrane region" description="Helical" evidence="10">
    <location>
        <begin position="72"/>
        <end position="93"/>
    </location>
</feature>
<keyword evidence="6" id="KW-0547">Nucleotide-binding</keyword>
<dbReference type="InterPro" id="IPR003593">
    <property type="entry name" value="AAA+_ATPase"/>
</dbReference>
<dbReference type="GO" id="GO:0140359">
    <property type="term" value="F:ABC-type transporter activity"/>
    <property type="evidence" value="ECO:0007669"/>
    <property type="project" value="InterPro"/>
</dbReference>
<dbReference type="PROSITE" id="PS00211">
    <property type="entry name" value="ABC_TRANSPORTER_1"/>
    <property type="match status" value="1"/>
</dbReference>
<dbReference type="PROSITE" id="PS50929">
    <property type="entry name" value="ABC_TM1F"/>
    <property type="match status" value="1"/>
</dbReference>
<reference evidence="13 14" key="1">
    <citation type="journal article" date="2012" name="Appl. Environ. Microbiol.">
        <title>Emergence of Atypical Mycoplasma agalactiae Strains Harboring a New Prophage and Associated with an Alpine Wild Ungulate Mortality Episode.</title>
        <authorList>
            <person name="Tardy F."/>
            <person name="Baranowski E."/>
            <person name="Nouvel L.X."/>
            <person name="Mick V."/>
            <person name="Manso-Silvan L."/>
            <person name="Thiaucourt F."/>
            <person name="Thebault P."/>
            <person name="Breton M."/>
            <person name="Sirand-Pugnet P."/>
            <person name="Blanchard A."/>
            <person name="Garnier A."/>
            <person name="Gibert P."/>
            <person name="Game Y."/>
            <person name="Poumarat F."/>
            <person name="Citti C."/>
        </authorList>
    </citation>
    <scope>NUCLEOTIDE SEQUENCE [LARGE SCALE GENOMIC DNA]</scope>
    <source>
        <strain evidence="13 14">14628</strain>
    </source>
</reference>
<dbReference type="GO" id="GO:0016887">
    <property type="term" value="F:ATP hydrolysis activity"/>
    <property type="evidence" value="ECO:0007669"/>
    <property type="project" value="InterPro"/>
</dbReference>
<dbReference type="InterPro" id="IPR039421">
    <property type="entry name" value="Type_1_exporter"/>
</dbReference>
<evidence type="ECO:0000259" key="12">
    <source>
        <dbReference type="PROSITE" id="PS50929"/>
    </source>
</evidence>
<evidence type="ECO:0000256" key="6">
    <source>
        <dbReference type="ARBA" id="ARBA00022741"/>
    </source>
</evidence>
<organism evidence="13 14">
    <name type="scientific">Mycoplasmopsis agalactiae 14628</name>
    <dbReference type="NCBI Taxonomy" id="1110504"/>
    <lineage>
        <taxon>Bacteria</taxon>
        <taxon>Bacillati</taxon>
        <taxon>Mycoplasmatota</taxon>
        <taxon>Mycoplasmoidales</taxon>
        <taxon>Metamycoplasmataceae</taxon>
        <taxon>Mycoplasmopsis</taxon>
    </lineage>
</organism>
<evidence type="ECO:0000256" key="1">
    <source>
        <dbReference type="ARBA" id="ARBA00004651"/>
    </source>
</evidence>
<keyword evidence="7 13" id="KW-0067">ATP-binding</keyword>
<dbReference type="OrthoDB" id="383768at2"/>
<feature type="transmembrane region" description="Helical" evidence="10">
    <location>
        <begin position="177"/>
        <end position="199"/>
    </location>
</feature>
<name>I5D604_MYCAA</name>
<feature type="transmembrane region" description="Helical" evidence="10">
    <location>
        <begin position="12"/>
        <end position="33"/>
    </location>
</feature>
<keyword evidence="9 10" id="KW-0472">Membrane</keyword>
<evidence type="ECO:0000256" key="2">
    <source>
        <dbReference type="ARBA" id="ARBA00005417"/>
    </source>
</evidence>
<keyword evidence="4" id="KW-1003">Cell membrane</keyword>
<evidence type="ECO:0000259" key="11">
    <source>
        <dbReference type="PROSITE" id="PS50893"/>
    </source>
</evidence>
<accession>I5D604</accession>
<dbReference type="GO" id="GO:0005886">
    <property type="term" value="C:plasma membrane"/>
    <property type="evidence" value="ECO:0007669"/>
    <property type="project" value="UniProtKB-SubCell"/>
</dbReference>
<feature type="domain" description="ABC transmembrane type-1" evidence="12">
    <location>
        <begin position="28"/>
        <end position="324"/>
    </location>
</feature>
<dbReference type="GO" id="GO:0005524">
    <property type="term" value="F:ATP binding"/>
    <property type="evidence" value="ECO:0007669"/>
    <property type="project" value="UniProtKB-KW"/>
</dbReference>
<keyword evidence="5 10" id="KW-0812">Transmembrane</keyword>
<dbReference type="PANTHER" id="PTHR24221">
    <property type="entry name" value="ATP-BINDING CASSETTE SUB-FAMILY B"/>
    <property type="match status" value="1"/>
</dbReference>
<dbReference type="InterPro" id="IPR017871">
    <property type="entry name" value="ABC_transporter-like_CS"/>
</dbReference>
<dbReference type="Proteomes" id="UP000003181">
    <property type="component" value="Unassembled WGS sequence"/>
</dbReference>
<dbReference type="PANTHER" id="PTHR24221:SF276">
    <property type="entry name" value="ABC TRANSPORTER, ATP-BINDING_PERMEASE PROTEIN"/>
    <property type="match status" value="1"/>
</dbReference>
<comment type="similarity">
    <text evidence="2">Belongs to the ABC transporter superfamily.</text>
</comment>
<dbReference type="InterPro" id="IPR036640">
    <property type="entry name" value="ABC1_TM_sf"/>
</dbReference>
<proteinExistence type="inferred from homology"/>
<dbReference type="AlphaFoldDB" id="I5D604"/>
<keyword evidence="3" id="KW-0813">Transport</keyword>
<dbReference type="Pfam" id="PF00664">
    <property type="entry name" value="ABC_membrane"/>
    <property type="match status" value="1"/>
</dbReference>
<evidence type="ECO:0000256" key="7">
    <source>
        <dbReference type="ARBA" id="ARBA00022840"/>
    </source>
</evidence>
<evidence type="ECO:0000313" key="14">
    <source>
        <dbReference type="Proteomes" id="UP000003181"/>
    </source>
</evidence>
<evidence type="ECO:0000256" key="5">
    <source>
        <dbReference type="ARBA" id="ARBA00022692"/>
    </source>
</evidence>
<dbReference type="Pfam" id="PF00005">
    <property type="entry name" value="ABC_tran"/>
    <property type="match status" value="1"/>
</dbReference>
<dbReference type="SUPFAM" id="SSF52540">
    <property type="entry name" value="P-loop containing nucleoside triphosphate hydrolases"/>
    <property type="match status" value="1"/>
</dbReference>
<protein>
    <submittedName>
        <fullName evidence="13">ABC transporter ATP-binding protein</fullName>
    </submittedName>
</protein>
<evidence type="ECO:0000256" key="9">
    <source>
        <dbReference type="ARBA" id="ARBA00023136"/>
    </source>
</evidence>
<feature type="transmembrane region" description="Helical" evidence="10">
    <location>
        <begin position="303"/>
        <end position="323"/>
    </location>
</feature>